<dbReference type="Proteomes" id="UP000001038">
    <property type="component" value="Chromosome 9"/>
</dbReference>
<reference evidence="1" key="3">
    <citation type="submission" date="2025-09" db="UniProtKB">
        <authorList>
            <consortium name="Ensembl"/>
        </authorList>
    </citation>
    <scope>IDENTIFICATION</scope>
    <source>
        <strain evidence="1">Hd-rR</strain>
    </source>
</reference>
<proteinExistence type="predicted"/>
<evidence type="ECO:0000313" key="2">
    <source>
        <dbReference type="Proteomes" id="UP000001038"/>
    </source>
</evidence>
<protein>
    <submittedName>
        <fullName evidence="1">Uncharacterized protein</fullName>
    </submittedName>
</protein>
<reference evidence="1 2" key="1">
    <citation type="journal article" date="2007" name="Nature">
        <title>The medaka draft genome and insights into vertebrate genome evolution.</title>
        <authorList>
            <person name="Kasahara M."/>
            <person name="Naruse K."/>
            <person name="Sasaki S."/>
            <person name="Nakatani Y."/>
            <person name="Qu W."/>
            <person name="Ahsan B."/>
            <person name="Yamada T."/>
            <person name="Nagayasu Y."/>
            <person name="Doi K."/>
            <person name="Kasai Y."/>
            <person name="Jindo T."/>
            <person name="Kobayashi D."/>
            <person name="Shimada A."/>
            <person name="Toyoda A."/>
            <person name="Kuroki Y."/>
            <person name="Fujiyama A."/>
            <person name="Sasaki T."/>
            <person name="Shimizu A."/>
            <person name="Asakawa S."/>
            <person name="Shimizu N."/>
            <person name="Hashimoto S."/>
            <person name="Yang J."/>
            <person name="Lee Y."/>
            <person name="Matsushima K."/>
            <person name="Sugano S."/>
            <person name="Sakaizumi M."/>
            <person name="Narita T."/>
            <person name="Ohishi K."/>
            <person name="Haga S."/>
            <person name="Ohta F."/>
            <person name="Nomoto H."/>
            <person name="Nogata K."/>
            <person name="Morishita T."/>
            <person name="Endo T."/>
            <person name="Shin-I T."/>
            <person name="Takeda H."/>
            <person name="Morishita S."/>
            <person name="Kohara Y."/>
        </authorList>
    </citation>
    <scope>NUCLEOTIDE SEQUENCE [LARGE SCALE GENOMIC DNA]</scope>
    <source>
        <strain evidence="1 2">Hd-rR</strain>
    </source>
</reference>
<organism evidence="1 2">
    <name type="scientific">Oryzias latipes</name>
    <name type="common">Japanese rice fish</name>
    <name type="synonym">Japanese killifish</name>
    <dbReference type="NCBI Taxonomy" id="8090"/>
    <lineage>
        <taxon>Eukaryota</taxon>
        <taxon>Metazoa</taxon>
        <taxon>Chordata</taxon>
        <taxon>Craniata</taxon>
        <taxon>Vertebrata</taxon>
        <taxon>Euteleostomi</taxon>
        <taxon>Actinopterygii</taxon>
        <taxon>Neopterygii</taxon>
        <taxon>Teleostei</taxon>
        <taxon>Neoteleostei</taxon>
        <taxon>Acanthomorphata</taxon>
        <taxon>Ovalentaria</taxon>
        <taxon>Atherinomorphae</taxon>
        <taxon>Beloniformes</taxon>
        <taxon>Adrianichthyidae</taxon>
        <taxon>Oryziinae</taxon>
        <taxon>Oryzias</taxon>
    </lineage>
</organism>
<keyword evidence="2" id="KW-1185">Reference proteome</keyword>
<reference evidence="1" key="2">
    <citation type="submission" date="2025-08" db="UniProtKB">
        <authorList>
            <consortium name="Ensembl"/>
        </authorList>
    </citation>
    <scope>IDENTIFICATION</scope>
    <source>
        <strain evidence="1">Hd-rR</strain>
    </source>
</reference>
<evidence type="ECO:0000313" key="1">
    <source>
        <dbReference type="Ensembl" id="ENSORLP00000034787.1"/>
    </source>
</evidence>
<dbReference type="InParanoid" id="A0A3B3HSL3"/>
<dbReference type="AlphaFoldDB" id="A0A3B3HSL3"/>
<name>A0A3B3HSL3_ORYLA</name>
<accession>A0A3B3HSL3</accession>
<sequence length="81" mass="8931">TGISPRTAVLQSMSSPIRYNLPRDGEKSLVVCLYETVFSFKQFSSASYSLQVTRLSLKQNYRGDAKHVAQITGESCSASTH</sequence>
<dbReference type="Ensembl" id="ENSORLT00000035316.1">
    <property type="protein sequence ID" value="ENSORLP00000034787.1"/>
    <property type="gene ID" value="ENSORLG00000022523.1"/>
</dbReference>